<dbReference type="Proteomes" id="UP000676310">
    <property type="component" value="Unassembled WGS sequence"/>
</dbReference>
<feature type="region of interest" description="Disordered" evidence="13">
    <location>
        <begin position="1070"/>
        <end position="1134"/>
    </location>
</feature>
<dbReference type="GO" id="GO:0005886">
    <property type="term" value="C:plasma membrane"/>
    <property type="evidence" value="ECO:0007669"/>
    <property type="project" value="TreeGrafter"/>
</dbReference>
<keyword evidence="11" id="KW-0040">ANK repeat</keyword>
<keyword evidence="7" id="KW-0445">Lipid transport</keyword>
<dbReference type="SUPFAM" id="SSF50729">
    <property type="entry name" value="PH domain-like"/>
    <property type="match status" value="1"/>
</dbReference>
<feature type="region of interest" description="Disordered" evidence="13">
    <location>
        <begin position="870"/>
        <end position="967"/>
    </location>
</feature>
<dbReference type="PROSITE" id="PS01013">
    <property type="entry name" value="OSBP"/>
    <property type="match status" value="1"/>
</dbReference>
<dbReference type="GO" id="GO:0032934">
    <property type="term" value="F:sterol binding"/>
    <property type="evidence" value="ECO:0007669"/>
    <property type="project" value="TreeGrafter"/>
</dbReference>
<dbReference type="Gene3D" id="3.30.2180.10">
    <property type="entry name" value="ATP12-like"/>
    <property type="match status" value="1"/>
</dbReference>
<dbReference type="GO" id="GO:0005739">
    <property type="term" value="C:mitochondrion"/>
    <property type="evidence" value="ECO:0007669"/>
    <property type="project" value="UniProtKB-SubCell"/>
</dbReference>
<keyword evidence="6" id="KW-0809">Transit peptide</keyword>
<dbReference type="InterPro" id="IPR000648">
    <property type="entry name" value="Oxysterol-bd"/>
</dbReference>
<evidence type="ECO:0000256" key="12">
    <source>
        <dbReference type="RuleBase" id="RU003844"/>
    </source>
</evidence>
<dbReference type="PROSITE" id="PS50088">
    <property type="entry name" value="ANK_REPEAT"/>
    <property type="match status" value="2"/>
</dbReference>
<dbReference type="SMART" id="SM00233">
    <property type="entry name" value="PH"/>
    <property type="match status" value="1"/>
</dbReference>
<evidence type="ECO:0000256" key="7">
    <source>
        <dbReference type="ARBA" id="ARBA00023055"/>
    </source>
</evidence>
<evidence type="ECO:0000256" key="3">
    <source>
        <dbReference type="ARBA" id="ARBA00008842"/>
    </source>
</evidence>
<dbReference type="SUPFAM" id="SSF48403">
    <property type="entry name" value="Ankyrin repeat"/>
    <property type="match status" value="1"/>
</dbReference>
<feature type="compositionally biased region" description="Low complexity" evidence="13">
    <location>
        <begin position="444"/>
        <end position="465"/>
    </location>
</feature>
<dbReference type="InterPro" id="IPR042272">
    <property type="entry name" value="ATP12_ATP_synth-F1-assembly_N"/>
</dbReference>
<dbReference type="SMART" id="SM00248">
    <property type="entry name" value="ANK"/>
    <property type="match status" value="3"/>
</dbReference>
<comment type="subcellular location">
    <subcellularLocation>
        <location evidence="1">Mitochondrion</location>
    </subcellularLocation>
</comment>
<keyword evidence="10" id="KW-0143">Chaperone</keyword>
<evidence type="ECO:0000256" key="9">
    <source>
        <dbReference type="ARBA" id="ARBA00023128"/>
    </source>
</evidence>
<dbReference type="Pfam" id="PF13857">
    <property type="entry name" value="Ank_5"/>
    <property type="match status" value="1"/>
</dbReference>
<dbReference type="InterPro" id="IPR011993">
    <property type="entry name" value="PH-like_dom_sf"/>
</dbReference>
<dbReference type="RefSeq" id="XP_043165846.1">
    <property type="nucleotide sequence ID" value="XM_043309911.1"/>
</dbReference>
<feature type="region of interest" description="Disordered" evidence="13">
    <location>
        <begin position="32"/>
        <end position="74"/>
    </location>
</feature>
<dbReference type="GO" id="GO:0005635">
    <property type="term" value="C:nuclear envelope"/>
    <property type="evidence" value="ECO:0007669"/>
    <property type="project" value="TreeGrafter"/>
</dbReference>
<feature type="compositionally biased region" description="Low complexity" evidence="13">
    <location>
        <begin position="385"/>
        <end position="417"/>
    </location>
</feature>
<feature type="region of interest" description="Disordered" evidence="13">
    <location>
        <begin position="369"/>
        <end position="465"/>
    </location>
</feature>
<dbReference type="PROSITE" id="PS50297">
    <property type="entry name" value="ANK_REP_REGION"/>
    <property type="match status" value="2"/>
</dbReference>
<feature type="repeat" description="ANK" evidence="11">
    <location>
        <begin position="555"/>
        <end position="577"/>
    </location>
</feature>
<dbReference type="PROSITE" id="PS50003">
    <property type="entry name" value="PH_DOMAIN"/>
    <property type="match status" value="1"/>
</dbReference>
<feature type="repeat" description="ANK" evidence="11">
    <location>
        <begin position="662"/>
        <end position="694"/>
    </location>
</feature>
<dbReference type="GO" id="GO:0006869">
    <property type="term" value="P:lipid transport"/>
    <property type="evidence" value="ECO:0007669"/>
    <property type="project" value="UniProtKB-KW"/>
</dbReference>
<dbReference type="Pfam" id="PF01237">
    <property type="entry name" value="Oxysterol_BP"/>
    <property type="match status" value="1"/>
</dbReference>
<feature type="domain" description="PH" evidence="14">
    <location>
        <begin position="750"/>
        <end position="845"/>
    </location>
</feature>
<evidence type="ECO:0000256" key="13">
    <source>
        <dbReference type="SAM" id="MobiDB-lite"/>
    </source>
</evidence>
<feature type="compositionally biased region" description="Polar residues" evidence="13">
    <location>
        <begin position="371"/>
        <end position="384"/>
    </location>
</feature>
<dbReference type="CDD" id="cd13292">
    <property type="entry name" value="PH_Osh1p_Osh2p_yeast"/>
    <property type="match status" value="1"/>
</dbReference>
<dbReference type="InterPro" id="IPR036770">
    <property type="entry name" value="Ankyrin_rpt-contain_sf"/>
</dbReference>
<dbReference type="Gene3D" id="1.25.40.20">
    <property type="entry name" value="Ankyrin repeat-containing domain"/>
    <property type="match status" value="2"/>
</dbReference>
<dbReference type="InterPro" id="IPR011419">
    <property type="entry name" value="ATP12_ATP_synth-F1-assembly"/>
</dbReference>
<dbReference type="Gene3D" id="1.10.3580.10">
    <property type="entry name" value="ATP12 ATPase"/>
    <property type="match status" value="1"/>
</dbReference>
<evidence type="ECO:0000256" key="2">
    <source>
        <dbReference type="ARBA" id="ARBA00008231"/>
    </source>
</evidence>
<dbReference type="GeneID" id="67013738"/>
<dbReference type="Gene3D" id="2.30.29.30">
    <property type="entry name" value="Pleckstrin-homology domain (PH domain)/Phosphotyrosine-binding domain (PTB)"/>
    <property type="match status" value="1"/>
</dbReference>
<keyword evidence="16" id="KW-1185">Reference proteome</keyword>
<keyword evidence="5" id="KW-0597">Phosphoprotein</keyword>
<feature type="compositionally biased region" description="Acidic residues" evidence="13">
    <location>
        <begin position="949"/>
        <end position="959"/>
    </location>
</feature>
<evidence type="ECO:0000256" key="5">
    <source>
        <dbReference type="ARBA" id="ARBA00022553"/>
    </source>
</evidence>
<evidence type="ECO:0000256" key="11">
    <source>
        <dbReference type="PROSITE-ProRule" id="PRU00023"/>
    </source>
</evidence>
<dbReference type="PANTHER" id="PTHR10972:SF205">
    <property type="entry name" value="OXYSTEROL-BINDING PROTEIN 1"/>
    <property type="match status" value="1"/>
</dbReference>
<dbReference type="SUPFAM" id="SSF160909">
    <property type="entry name" value="ATP12-like"/>
    <property type="match status" value="1"/>
</dbReference>
<dbReference type="SUPFAM" id="SSF144000">
    <property type="entry name" value="Oxysterol-binding protein-like"/>
    <property type="match status" value="1"/>
</dbReference>
<feature type="compositionally biased region" description="Low complexity" evidence="13">
    <location>
        <begin position="880"/>
        <end position="891"/>
    </location>
</feature>
<evidence type="ECO:0000313" key="15">
    <source>
        <dbReference type="EMBL" id="CAG5149157.1"/>
    </source>
</evidence>
<protein>
    <recommendedName>
        <fullName evidence="14">PH domain-containing protein</fullName>
    </recommendedName>
</protein>
<dbReference type="GO" id="GO:0097038">
    <property type="term" value="C:perinuclear endoplasmic reticulum"/>
    <property type="evidence" value="ECO:0007669"/>
    <property type="project" value="TreeGrafter"/>
</dbReference>
<evidence type="ECO:0000259" key="14">
    <source>
        <dbReference type="PROSITE" id="PS50003"/>
    </source>
</evidence>
<dbReference type="InterPro" id="IPR023335">
    <property type="entry name" value="ATP12_ortho_dom_sf"/>
</dbReference>
<evidence type="ECO:0000256" key="4">
    <source>
        <dbReference type="ARBA" id="ARBA00022448"/>
    </source>
</evidence>
<dbReference type="GO" id="GO:0006887">
    <property type="term" value="P:exocytosis"/>
    <property type="evidence" value="ECO:0007669"/>
    <property type="project" value="TreeGrafter"/>
</dbReference>
<feature type="compositionally biased region" description="Pro residues" evidence="13">
    <location>
        <begin position="38"/>
        <end position="51"/>
    </location>
</feature>
<reference evidence="15" key="1">
    <citation type="submission" date="2021-05" db="EMBL/GenBank/DDBJ databases">
        <authorList>
            <person name="Stam R."/>
        </authorList>
    </citation>
    <scope>NUCLEOTIDE SEQUENCE</scope>
    <source>
        <strain evidence="15">CS162</strain>
    </source>
</reference>
<dbReference type="Gene3D" id="2.40.160.120">
    <property type="match status" value="1"/>
</dbReference>
<dbReference type="InterPro" id="IPR018494">
    <property type="entry name" value="Oxysterol-bd_CS"/>
</dbReference>
<dbReference type="FunFam" id="1.25.40.20:FF:000281">
    <property type="entry name" value="Oxysterol binding protein (Osh1)"/>
    <property type="match status" value="1"/>
</dbReference>
<keyword evidence="4" id="KW-0813">Transport</keyword>
<dbReference type="Pfam" id="PF07542">
    <property type="entry name" value="ATP12"/>
    <property type="match status" value="1"/>
</dbReference>
<gene>
    <name evidence="15" type="ORF">ALTATR162_LOCUS2307</name>
</gene>
<dbReference type="FunFam" id="2.40.160.120:FF:000008">
    <property type="entry name" value="Oxysterol binding protein (Osh1)"/>
    <property type="match status" value="1"/>
</dbReference>
<feature type="compositionally biased region" description="Polar residues" evidence="13">
    <location>
        <begin position="429"/>
        <end position="439"/>
    </location>
</feature>
<dbReference type="GO" id="GO:0005829">
    <property type="term" value="C:cytosol"/>
    <property type="evidence" value="ECO:0007669"/>
    <property type="project" value="TreeGrafter"/>
</dbReference>
<feature type="compositionally biased region" description="Polar residues" evidence="13">
    <location>
        <begin position="907"/>
        <end position="917"/>
    </location>
</feature>
<comment type="similarity">
    <text evidence="3 12">Belongs to the OSBP family.</text>
</comment>
<feature type="region of interest" description="Disordered" evidence="13">
    <location>
        <begin position="487"/>
        <end position="512"/>
    </location>
</feature>
<dbReference type="PANTHER" id="PTHR10972">
    <property type="entry name" value="OXYSTEROL-BINDING PROTEIN-RELATED"/>
    <property type="match status" value="1"/>
</dbReference>
<organism evidence="15 16">
    <name type="scientific">Alternaria atra</name>
    <dbReference type="NCBI Taxonomy" id="119953"/>
    <lineage>
        <taxon>Eukaryota</taxon>
        <taxon>Fungi</taxon>
        <taxon>Dikarya</taxon>
        <taxon>Ascomycota</taxon>
        <taxon>Pezizomycotina</taxon>
        <taxon>Dothideomycetes</taxon>
        <taxon>Pleosporomycetidae</taxon>
        <taxon>Pleosporales</taxon>
        <taxon>Pleosporineae</taxon>
        <taxon>Pleosporaceae</taxon>
        <taxon>Alternaria</taxon>
        <taxon>Alternaria sect. Ulocladioides</taxon>
    </lineage>
</organism>
<feature type="compositionally biased region" description="Basic and acidic residues" evidence="13">
    <location>
        <begin position="1070"/>
        <end position="1094"/>
    </location>
</feature>
<dbReference type="Gene3D" id="3.30.70.3490">
    <property type="match status" value="1"/>
</dbReference>
<proteinExistence type="inferred from homology"/>
<evidence type="ECO:0000313" key="16">
    <source>
        <dbReference type="Proteomes" id="UP000676310"/>
    </source>
</evidence>
<comment type="caution">
    <text evidence="15">The sequence shown here is derived from an EMBL/GenBank/DDBJ whole genome shotgun (WGS) entry which is preliminary data.</text>
</comment>
<dbReference type="InterPro" id="IPR037239">
    <property type="entry name" value="OSBP_sf"/>
</dbReference>
<dbReference type="GO" id="GO:0006897">
    <property type="term" value="P:endocytosis"/>
    <property type="evidence" value="ECO:0007669"/>
    <property type="project" value="TreeGrafter"/>
</dbReference>
<keyword evidence="9" id="KW-0496">Mitochondrion</keyword>
<dbReference type="Pfam" id="PF00169">
    <property type="entry name" value="PH"/>
    <property type="match status" value="1"/>
</dbReference>
<dbReference type="GO" id="GO:0034727">
    <property type="term" value="P:piecemeal microautophagy of the nucleus"/>
    <property type="evidence" value="ECO:0007669"/>
    <property type="project" value="TreeGrafter"/>
</dbReference>
<feature type="compositionally biased region" description="Basic and acidic residues" evidence="13">
    <location>
        <begin position="58"/>
        <end position="74"/>
    </location>
</feature>
<comment type="similarity">
    <text evidence="2">Belongs to the ATP12 family.</text>
</comment>
<dbReference type="InterPro" id="IPR002110">
    <property type="entry name" value="Ankyrin_rpt"/>
</dbReference>
<dbReference type="GO" id="GO:0030011">
    <property type="term" value="P:maintenance of cell polarity"/>
    <property type="evidence" value="ECO:0007669"/>
    <property type="project" value="TreeGrafter"/>
</dbReference>
<name>A0A8J2HXL0_9PLEO</name>
<evidence type="ECO:0000256" key="8">
    <source>
        <dbReference type="ARBA" id="ARBA00023121"/>
    </source>
</evidence>
<evidence type="ECO:0000256" key="6">
    <source>
        <dbReference type="ARBA" id="ARBA00022946"/>
    </source>
</evidence>
<accession>A0A8J2HXL0</accession>
<evidence type="ECO:0000256" key="1">
    <source>
        <dbReference type="ARBA" id="ARBA00004173"/>
    </source>
</evidence>
<feature type="compositionally biased region" description="Acidic residues" evidence="13">
    <location>
        <begin position="1107"/>
        <end position="1118"/>
    </location>
</feature>
<dbReference type="Pfam" id="PF00023">
    <property type="entry name" value="Ank"/>
    <property type="match status" value="1"/>
</dbReference>
<sequence>MESIRPALASIRLSAPQRAYRPLYQCLHTSATRGATPLPHPSVPGPPPETPQPQASDASERVARKRKQADMMKQAREMRDVYAPTNKPKNMLAKRFWKDVTVKEGEGGLQVFLDHRPVRMPNKQILTVPASKPQLATAIALEWDLLMSAQQALKNDYIPMTSLAARAIDIEAADKEGRENIRNDILSYLMRVLATDTLLCWAPAHVMNETLQNGKTLRQLQEEVATGIIAYLQTHVWPGVEIKPTLDPETIIPVEQPEMTQQVIRGWCAGLPAYELAGLERAVLASKSLLVSVRLIHEWGEAFAQSRKVTDAPRFGIQEAAEASSLEVTWQTKQWGEVEDTHDVQKEDLRRQLGSVIILVGGDSAHKRSKSASVKNLLSRVTSKTDVPTTSDGSDTSPPSTAISSNSQPSQSITSPSGHSRSLSKKQNPHLSTSMSSAGAGQDSLSPSAASFSQSPSSPTAKSTSIEQSVKLFRVFESLRNGDTAAISRAIRDQSGPTEGEDSRSSLQLPSARTEGTSILHLAIQCAEVPVIEFVLSNATATPDSPIDINGRDRDGNTPLHLAATLGRTPVVRMLLDQPGINDSVTNYNGQTPLDLARTPDIFQQLQLSRSIFIDTNVKKIQQMVTTGDMDSLEKILQDARIKSTLDVNGGELATDPVVVDAGGTLLHEAAKKKDVKLAQLLLLNGADPFRRDRKGKLPQDYTKDDRTRAILKRSPAAAAAQRGIQEKTILAGGPPGQTATESGMGAKESREMKGYLKKWTNYTTGYKLRWFVLEDGVLSYYKHQDDTGSACRGAINMRIAKLYMDPQDKQRFEIQGKSSVKYHLKANHQVEAKRWYWALNNAIQWAKDEAREEEKRATQDQEMLKQAKIEQIKGEGDTSSVGSSKLAASSRNMAASSTLGVPLPSLDNTSSRTAVSVTEDPGSVYEPSMNGHGLDRMTSHMGTATVAGDDEDDDDYGDDTSSHEMKPQSKDAFNITAQSAKLQLDLLTSVSAALQAEKTRSPDLRISDPMMLQAFASYESAIGNLKGLIGDLLRISRDRDAYWQYRLDREANVRRMWEESMAKVAREQEELENRIGESEEKRRKQKKALREALEDYETTGPRSDAKDEEDDFADAPEDTQQQKEMTSGVGLPAKNQKVRRKATFADIAADISDSESEDDEEFFDAVGAGEVEVVEMPAAAPKETAQVDIPASSDDPFEKKQMEIATAWAGYEDGPRKRLAMDADDRPKISLWGILKSMIGKDMTKMTLPVSFNEPTSLLQRVAEDMEYTDLLDTAAERDDSTERILYVGAFAASEYASTIGRVAKPFNPLLAETYEYARPDKGYRFFIEQVSHHPPIGAAYAESKKWDYYGESAVKSKFYGKSFDINPLGTWFLRLRPTVNGGKEELYTWKKVTSSVIGIITGNPVVDNYGTMEITNWTTGEKCLIEFKPRGWKASSAYQVVGKVFDAQNRVRWSIGGRWNDKIYARFTPGFEDVDVEKSGKSSKHDDNKAFLVWQAHERPTGIPFNLTPFVVTLNDIPDKLRPVVAPTDTRLRPDQRAMEDGEYDFAATEKNRVEEKQRATRRQREAEGKEFVPRWFSKGKCETTGEEYWVFNHEYWKVRDRVAKGEITWGEAGTEDIF</sequence>
<dbReference type="InterPro" id="IPR001849">
    <property type="entry name" value="PH_domain"/>
</dbReference>
<evidence type="ECO:0000256" key="10">
    <source>
        <dbReference type="ARBA" id="ARBA00023186"/>
    </source>
</evidence>
<dbReference type="EMBL" id="CAJRGZ010000015">
    <property type="protein sequence ID" value="CAG5149157.1"/>
    <property type="molecule type" value="Genomic_DNA"/>
</dbReference>
<dbReference type="GO" id="GO:0043461">
    <property type="term" value="P:proton-transporting ATP synthase complex assembly"/>
    <property type="evidence" value="ECO:0007669"/>
    <property type="project" value="InterPro"/>
</dbReference>
<dbReference type="FunFam" id="2.30.29.30:FF:000061">
    <property type="entry name" value="Oxysterol binding protein 1"/>
    <property type="match status" value="1"/>
</dbReference>
<keyword evidence="8" id="KW-0446">Lipid-binding</keyword>
<dbReference type="OrthoDB" id="1854502at2759"/>